<dbReference type="Gene3D" id="3.10.20.90">
    <property type="entry name" value="Phosphatidylinositol 3-kinase Catalytic Subunit, Chain A, domain 1"/>
    <property type="match status" value="1"/>
</dbReference>
<evidence type="ECO:0000313" key="2">
    <source>
        <dbReference type="Proteomes" id="UP000005291"/>
    </source>
</evidence>
<dbReference type="InterPro" id="IPR024962">
    <property type="entry name" value="YukD-like"/>
</dbReference>
<dbReference type="Proteomes" id="UP000005291">
    <property type="component" value="Unassembled WGS sequence"/>
</dbReference>
<dbReference type="InterPro" id="IPR029071">
    <property type="entry name" value="Ubiquitin-like_domsf"/>
</dbReference>
<accession>I4HI34</accession>
<dbReference type="SUPFAM" id="SSF54236">
    <property type="entry name" value="Ubiquitin-like"/>
    <property type="match status" value="1"/>
</dbReference>
<proteinExistence type="predicted"/>
<dbReference type="AlphaFoldDB" id="I4HI34"/>
<evidence type="ECO:0000313" key="1">
    <source>
        <dbReference type="EMBL" id="CCI21708.1"/>
    </source>
</evidence>
<dbReference type="HOGENOM" id="CLU_2538761_0_0_3"/>
<name>I4HI34_MICAE</name>
<protein>
    <submittedName>
        <fullName evidence="1">Uncharacterized protein</fullName>
    </submittedName>
</protein>
<gene>
    <name evidence="1" type="ORF">MICAG_1470022</name>
</gene>
<sequence>MRDIPRSNINSILPNIGGTMSDLSVTVRMADGTRKAAVTLPATLTVDQIVSTTQSKWNLPADKNYTVRLESTRQELNGSSTLASAGVQNGDVLEVYPILEAG</sequence>
<dbReference type="Pfam" id="PF08817">
    <property type="entry name" value="YukD"/>
    <property type="match status" value="1"/>
</dbReference>
<reference evidence="1 2" key="1">
    <citation type="submission" date="2012-04" db="EMBL/GenBank/DDBJ databases">
        <authorList>
            <person name="Genoscope - CEA"/>
        </authorList>
    </citation>
    <scope>NUCLEOTIDE SEQUENCE [LARGE SCALE GENOMIC DNA]</scope>
    <source>
        <strain evidence="1 2">9808</strain>
    </source>
</reference>
<comment type="caution">
    <text evidence="1">The sequence shown here is derived from an EMBL/GenBank/DDBJ whole genome shotgun (WGS) entry which is preliminary data.</text>
</comment>
<dbReference type="EMBL" id="CAIN01000054">
    <property type="protein sequence ID" value="CCI21708.1"/>
    <property type="molecule type" value="Genomic_DNA"/>
</dbReference>
<organism evidence="1 2">
    <name type="scientific">Microcystis aeruginosa PCC 9808</name>
    <dbReference type="NCBI Taxonomy" id="1160284"/>
    <lineage>
        <taxon>Bacteria</taxon>
        <taxon>Bacillati</taxon>
        <taxon>Cyanobacteriota</taxon>
        <taxon>Cyanophyceae</taxon>
        <taxon>Oscillatoriophycideae</taxon>
        <taxon>Chroococcales</taxon>
        <taxon>Microcystaceae</taxon>
        <taxon>Microcystis</taxon>
    </lineage>
</organism>